<dbReference type="AlphaFoldDB" id="A0AA39WNS4"/>
<dbReference type="Proteomes" id="UP001175000">
    <property type="component" value="Unassembled WGS sequence"/>
</dbReference>
<accession>A0AA39WNS4</accession>
<keyword evidence="2" id="KW-1133">Transmembrane helix</keyword>
<feature type="region of interest" description="Disordered" evidence="1">
    <location>
        <begin position="487"/>
        <end position="576"/>
    </location>
</feature>
<keyword evidence="5" id="KW-1185">Reference proteome</keyword>
<comment type="caution">
    <text evidence="4">The sequence shown here is derived from an EMBL/GenBank/DDBJ whole genome shotgun (WGS) entry which is preliminary data.</text>
</comment>
<keyword evidence="2" id="KW-0472">Membrane</keyword>
<dbReference type="InterPro" id="IPR021109">
    <property type="entry name" value="Peptidase_aspartic_dom_sf"/>
</dbReference>
<evidence type="ECO:0000313" key="4">
    <source>
        <dbReference type="EMBL" id="KAK0618821.1"/>
    </source>
</evidence>
<feature type="compositionally biased region" description="Basic and acidic residues" evidence="1">
    <location>
        <begin position="487"/>
        <end position="506"/>
    </location>
</feature>
<evidence type="ECO:0000256" key="1">
    <source>
        <dbReference type="SAM" id="MobiDB-lite"/>
    </source>
</evidence>
<evidence type="ECO:0000313" key="5">
    <source>
        <dbReference type="Proteomes" id="UP001175000"/>
    </source>
</evidence>
<evidence type="ECO:0000259" key="3">
    <source>
        <dbReference type="Pfam" id="PF00026"/>
    </source>
</evidence>
<dbReference type="EMBL" id="JAULSU010000004">
    <property type="protein sequence ID" value="KAK0618821.1"/>
    <property type="molecule type" value="Genomic_DNA"/>
</dbReference>
<feature type="transmembrane region" description="Helical" evidence="2">
    <location>
        <begin position="457"/>
        <end position="480"/>
    </location>
</feature>
<evidence type="ECO:0000256" key="2">
    <source>
        <dbReference type="SAM" id="Phobius"/>
    </source>
</evidence>
<proteinExistence type="predicted"/>
<dbReference type="InterPro" id="IPR033121">
    <property type="entry name" value="PEPTIDASE_A1"/>
</dbReference>
<dbReference type="Gene3D" id="2.40.70.10">
    <property type="entry name" value="Acid Proteases"/>
    <property type="match status" value="1"/>
</dbReference>
<dbReference type="Pfam" id="PF00026">
    <property type="entry name" value="Asp"/>
    <property type="match status" value="1"/>
</dbReference>
<dbReference type="SUPFAM" id="SSF50630">
    <property type="entry name" value="Acid proteases"/>
    <property type="match status" value="1"/>
</dbReference>
<dbReference type="CDD" id="cd12841">
    <property type="entry name" value="TM_EphA1"/>
    <property type="match status" value="1"/>
</dbReference>
<reference evidence="4" key="1">
    <citation type="submission" date="2023-06" db="EMBL/GenBank/DDBJ databases">
        <title>Genome-scale phylogeny and comparative genomics of the fungal order Sordariales.</title>
        <authorList>
            <consortium name="Lawrence Berkeley National Laboratory"/>
            <person name="Hensen N."/>
            <person name="Bonometti L."/>
            <person name="Westerberg I."/>
            <person name="Brannstrom I.O."/>
            <person name="Guillou S."/>
            <person name="Cros-Aarteil S."/>
            <person name="Calhoun S."/>
            <person name="Haridas S."/>
            <person name="Kuo A."/>
            <person name="Mondo S."/>
            <person name="Pangilinan J."/>
            <person name="Riley R."/>
            <person name="Labutti K."/>
            <person name="Andreopoulos B."/>
            <person name="Lipzen A."/>
            <person name="Chen C."/>
            <person name="Yanf M."/>
            <person name="Daum C."/>
            <person name="Ng V."/>
            <person name="Clum A."/>
            <person name="Steindorff A."/>
            <person name="Ohm R."/>
            <person name="Martin F."/>
            <person name="Silar P."/>
            <person name="Natvig D."/>
            <person name="Lalanne C."/>
            <person name="Gautier V."/>
            <person name="Ament-Velasquez S.L."/>
            <person name="Kruys A."/>
            <person name="Hutchinson M.I."/>
            <person name="Powell A.J."/>
            <person name="Barry K."/>
            <person name="Miller A.N."/>
            <person name="Grigoriev I.V."/>
            <person name="Debuchy R."/>
            <person name="Gladieux P."/>
            <person name="Thoren M.H."/>
            <person name="Johannesson H."/>
        </authorList>
    </citation>
    <scope>NUCLEOTIDE SEQUENCE</scope>
    <source>
        <strain evidence="4">CBS 606.72</strain>
    </source>
</reference>
<gene>
    <name evidence="4" type="ORF">B0T14DRAFT_432715</name>
</gene>
<sequence length="576" mass="62570">MNQAAFDHYEFSINGTGQFGPDGPWQPAVLMLGYHHRQTMTEPWDGGEVVPMWPTGSIITQLFTPAAGGLYNKSENATQPWIEFGNGGENDMQLADFPLMHKSEGQGIHDFVTIMNSRFESPGYANINATIYAMNVSQVHLRDGKGTYVPNVGNLALGRPEDIDIGGSRWQGVSILEQMKSQGHIKTNSFGLHLGSVPLDQKGSLILGGYDEARVVGPVAAFEMVLGHPILFLNNVALGVETGAHHFTAEPAPIWQGDAVDAVAVQLGGRQGNIILNPNPAVPGIYLPAPTCENAAKYLPVKYDNNTGYYLWDTSEPHYEPLINSAAYLAFTFADHQARNVTIKIPMKLLNLTLDKPITQAPTPYFPCHDVERVDGYWELGRAFLQGAFFGVNFDRNFTYLAQAPGPAMRQSIVRPYDSQGSPMISLPEEAFVDSWLASWPSAVATEPPQKSLSGGAIAGVVIGMIAGLGLIGGALFFFWRRRRDEKERRDQEPDSKSDSDVKEMGSETGVQEAADTPVLELESPVKVPVSEAPTSPGVYEMGTPLAFGSEAPTSPGVYEMPAEPLGFRDEKGGSR</sequence>
<feature type="compositionally biased region" description="Basic and acidic residues" evidence="1">
    <location>
        <begin position="567"/>
        <end position="576"/>
    </location>
</feature>
<keyword evidence="2" id="KW-0812">Transmembrane</keyword>
<organism evidence="4 5">
    <name type="scientific">Immersiella caudata</name>
    <dbReference type="NCBI Taxonomy" id="314043"/>
    <lineage>
        <taxon>Eukaryota</taxon>
        <taxon>Fungi</taxon>
        <taxon>Dikarya</taxon>
        <taxon>Ascomycota</taxon>
        <taxon>Pezizomycotina</taxon>
        <taxon>Sordariomycetes</taxon>
        <taxon>Sordariomycetidae</taxon>
        <taxon>Sordariales</taxon>
        <taxon>Lasiosphaeriaceae</taxon>
        <taxon>Immersiella</taxon>
    </lineage>
</organism>
<feature type="domain" description="Peptidase A1" evidence="3">
    <location>
        <begin position="174"/>
        <end position="224"/>
    </location>
</feature>
<protein>
    <submittedName>
        <fullName evidence="4">Aspartic peptidase domain-containing protein</fullName>
    </submittedName>
</protein>
<name>A0AA39WNS4_9PEZI</name>
<dbReference type="NCBIfam" id="TIGR01167">
    <property type="entry name" value="LPXTG_anchor"/>
    <property type="match status" value="1"/>
</dbReference>